<dbReference type="PANTHER" id="PTHR37302">
    <property type="entry name" value="SLR1116 PROTEIN"/>
    <property type="match status" value="1"/>
</dbReference>
<dbReference type="SUPFAM" id="SSF109854">
    <property type="entry name" value="DinB/YfiT-like putative metalloenzymes"/>
    <property type="match status" value="1"/>
</dbReference>
<evidence type="ECO:0000256" key="1">
    <source>
        <dbReference type="ARBA" id="ARBA00008635"/>
    </source>
</evidence>
<keyword evidence="2" id="KW-0479">Metal-binding</keyword>
<reference evidence="3" key="1">
    <citation type="submission" date="2022-07" db="EMBL/GenBank/DDBJ databases">
        <title>FELIX.</title>
        <authorList>
            <person name="Wan K.H."/>
            <person name="Park S."/>
            <person name="Lawrence Q."/>
            <person name="Eichenberger J.P."/>
            <person name="Booth B.W."/>
            <person name="Piaggio A.J."/>
            <person name="Chandler J.C."/>
            <person name="Franklin A.B."/>
            <person name="Celniker S.E."/>
        </authorList>
    </citation>
    <scope>NUCLEOTIDE SEQUENCE</scope>
    <source>
        <strain evidence="3">QA-1986 374</strain>
    </source>
</reference>
<sequence length="173" mass="20285">MLKLFQYNWQVRDDWFTWCESISEEELVKRRIGGLGSILHNMFHIIDVEYMWMSALQGLSVPEEPSFENYANLAKLKGFSKQSQRRIEPFLVSWTSDMESQILSEADFTREPVSPREKGYRQCVTSSKHGEIIRHVLVHEIHHIGQLSVWARELGREPVSANLRGLNHKYLIQ</sequence>
<dbReference type="Proteomes" id="UP001059773">
    <property type="component" value="Chromosome"/>
</dbReference>
<dbReference type="RefSeq" id="WP_256710297.1">
    <property type="nucleotide sequence ID" value="NZ_CP101914.1"/>
</dbReference>
<gene>
    <name evidence="3" type="ORF">NP439_01830</name>
</gene>
<evidence type="ECO:0000256" key="2">
    <source>
        <dbReference type="ARBA" id="ARBA00022723"/>
    </source>
</evidence>
<dbReference type="InterPro" id="IPR007837">
    <property type="entry name" value="DinB"/>
</dbReference>
<keyword evidence="4" id="KW-1185">Reference proteome</keyword>
<dbReference type="Gene3D" id="1.20.120.450">
    <property type="entry name" value="dinb family like domain"/>
    <property type="match status" value="1"/>
</dbReference>
<proteinExistence type="inferred from homology"/>
<dbReference type="PANTHER" id="PTHR37302:SF3">
    <property type="entry name" value="DAMAGE-INDUCIBLE PROTEIN DINB"/>
    <property type="match status" value="1"/>
</dbReference>
<accession>A0ABY5K416</accession>
<evidence type="ECO:0000313" key="4">
    <source>
        <dbReference type="Proteomes" id="UP001059773"/>
    </source>
</evidence>
<name>A0ABY5K416_9BACI</name>
<protein>
    <submittedName>
        <fullName evidence="3">DinB family protein</fullName>
    </submittedName>
</protein>
<evidence type="ECO:0000313" key="3">
    <source>
        <dbReference type="EMBL" id="UUI05454.1"/>
    </source>
</evidence>
<dbReference type="Pfam" id="PF05163">
    <property type="entry name" value="DinB"/>
    <property type="match status" value="1"/>
</dbReference>
<dbReference type="InterPro" id="IPR034660">
    <property type="entry name" value="DinB/YfiT-like"/>
</dbReference>
<comment type="similarity">
    <text evidence="1">Belongs to the DinB family.</text>
</comment>
<organism evidence="3 4">
    <name type="scientific">Oceanobacillus jeddahense</name>
    <dbReference type="NCBI Taxonomy" id="1462527"/>
    <lineage>
        <taxon>Bacteria</taxon>
        <taxon>Bacillati</taxon>
        <taxon>Bacillota</taxon>
        <taxon>Bacilli</taxon>
        <taxon>Bacillales</taxon>
        <taxon>Bacillaceae</taxon>
        <taxon>Oceanobacillus</taxon>
    </lineage>
</organism>
<dbReference type="EMBL" id="CP101914">
    <property type="protein sequence ID" value="UUI05454.1"/>
    <property type="molecule type" value="Genomic_DNA"/>
</dbReference>